<protein>
    <recommendedName>
        <fullName evidence="1">DUF5678 domain-containing protein</fullName>
    </recommendedName>
</protein>
<proteinExistence type="predicted"/>
<dbReference type="EMBL" id="MFBN01000006">
    <property type="protein sequence ID" value="OGD95891.1"/>
    <property type="molecule type" value="Genomic_DNA"/>
</dbReference>
<organism evidence="2 3">
    <name type="scientific">Candidatus Curtissbacteria bacterium RIFCSPLOWO2_01_FULL_37_9</name>
    <dbReference type="NCBI Taxonomy" id="1797724"/>
    <lineage>
        <taxon>Bacteria</taxon>
        <taxon>Candidatus Curtissiibacteriota</taxon>
    </lineage>
</organism>
<evidence type="ECO:0000313" key="3">
    <source>
        <dbReference type="Proteomes" id="UP000178336"/>
    </source>
</evidence>
<dbReference type="STRING" id="1797724.A3A48_00485"/>
<accession>A0A1F5GVJ7</accession>
<gene>
    <name evidence="2" type="ORF">A3A48_00485</name>
</gene>
<feature type="domain" description="DUF5678" evidence="1">
    <location>
        <begin position="18"/>
        <end position="63"/>
    </location>
</feature>
<comment type="caution">
    <text evidence="2">The sequence shown here is derived from an EMBL/GenBank/DDBJ whole genome shotgun (WGS) entry which is preliminary data.</text>
</comment>
<dbReference type="InterPro" id="IPR043734">
    <property type="entry name" value="DUF5678"/>
</dbReference>
<dbReference type="Proteomes" id="UP000178336">
    <property type="component" value="Unassembled WGS sequence"/>
</dbReference>
<evidence type="ECO:0000313" key="2">
    <source>
        <dbReference type="EMBL" id="OGD95891.1"/>
    </source>
</evidence>
<evidence type="ECO:0000259" key="1">
    <source>
        <dbReference type="Pfam" id="PF18929"/>
    </source>
</evidence>
<dbReference type="Pfam" id="PF18929">
    <property type="entry name" value="DUF5678"/>
    <property type="match status" value="1"/>
</dbReference>
<dbReference type="AlphaFoldDB" id="A0A1F5GVJ7"/>
<name>A0A1F5GVJ7_9BACT</name>
<reference evidence="2 3" key="1">
    <citation type="journal article" date="2016" name="Nat. Commun.">
        <title>Thousands of microbial genomes shed light on interconnected biogeochemical processes in an aquifer system.</title>
        <authorList>
            <person name="Anantharaman K."/>
            <person name="Brown C.T."/>
            <person name="Hug L.A."/>
            <person name="Sharon I."/>
            <person name="Castelle C.J."/>
            <person name="Probst A.J."/>
            <person name="Thomas B.C."/>
            <person name="Singh A."/>
            <person name="Wilkins M.J."/>
            <person name="Karaoz U."/>
            <person name="Brodie E.L."/>
            <person name="Williams K.H."/>
            <person name="Hubbard S.S."/>
            <person name="Banfield J.F."/>
        </authorList>
    </citation>
    <scope>NUCLEOTIDE SEQUENCE [LARGE SCALE GENOMIC DNA]</scope>
</reference>
<sequence length="108" mass="12354">MRTSRADDLMFKIFSEPKYKGKHVIVLGGEIYTARTGKQAQKILEMVHKKYPSQSPSITYIPKADSLILKNTRLFLANYKNVSTTQIYTHVTNAQLRDVHKAFHSGNK</sequence>